<evidence type="ECO:0000256" key="2">
    <source>
        <dbReference type="ARBA" id="ARBA00022692"/>
    </source>
</evidence>
<feature type="transmembrane region" description="Helical" evidence="6">
    <location>
        <begin position="139"/>
        <end position="161"/>
    </location>
</feature>
<feature type="domain" description="Cation efflux protein transmembrane" evidence="7">
    <location>
        <begin position="51"/>
        <end position="224"/>
    </location>
</feature>
<keyword evidence="4 6" id="KW-1133">Transmembrane helix</keyword>
<evidence type="ECO:0000313" key="9">
    <source>
        <dbReference type="Proteomes" id="UP001431010"/>
    </source>
</evidence>
<dbReference type="Gene3D" id="1.20.1510.10">
    <property type="entry name" value="Cation efflux protein transmembrane domain"/>
    <property type="match status" value="1"/>
</dbReference>
<dbReference type="Proteomes" id="UP001431010">
    <property type="component" value="Chromosome"/>
</dbReference>
<evidence type="ECO:0000256" key="3">
    <source>
        <dbReference type="ARBA" id="ARBA00022906"/>
    </source>
</evidence>
<evidence type="ECO:0000313" key="8">
    <source>
        <dbReference type="EMBL" id="UFZ01442.1"/>
    </source>
</evidence>
<keyword evidence="3" id="KW-0406">Ion transport</keyword>
<organism evidence="8 9">
    <name type="scientific">Bradyrhizobium ontarionense</name>
    <dbReference type="NCBI Taxonomy" id="2898149"/>
    <lineage>
        <taxon>Bacteria</taxon>
        <taxon>Pseudomonadati</taxon>
        <taxon>Pseudomonadota</taxon>
        <taxon>Alphaproteobacteria</taxon>
        <taxon>Hyphomicrobiales</taxon>
        <taxon>Nitrobacteraceae</taxon>
        <taxon>Bradyrhizobium</taxon>
    </lineage>
</organism>
<dbReference type="RefSeq" id="WP_231317240.1">
    <property type="nucleotide sequence ID" value="NZ_CP088156.1"/>
</dbReference>
<evidence type="ECO:0000256" key="5">
    <source>
        <dbReference type="ARBA" id="ARBA00023136"/>
    </source>
</evidence>
<gene>
    <name evidence="8" type="ORF">LQG66_19120</name>
</gene>
<keyword evidence="3" id="KW-0862">Zinc</keyword>
<dbReference type="PANTHER" id="PTHR11562:SF17">
    <property type="entry name" value="RE54080P-RELATED"/>
    <property type="match status" value="1"/>
</dbReference>
<feature type="transmembrane region" description="Helical" evidence="6">
    <location>
        <begin position="204"/>
        <end position="222"/>
    </location>
</feature>
<evidence type="ECO:0000259" key="7">
    <source>
        <dbReference type="Pfam" id="PF01545"/>
    </source>
</evidence>
<dbReference type="InterPro" id="IPR050681">
    <property type="entry name" value="CDF/SLC30A"/>
</dbReference>
<feature type="transmembrane region" description="Helical" evidence="6">
    <location>
        <begin position="88"/>
        <end position="106"/>
    </location>
</feature>
<protein>
    <submittedName>
        <fullName evidence="8">Cation transporter</fullName>
    </submittedName>
</protein>
<keyword evidence="9" id="KW-1185">Reference proteome</keyword>
<reference evidence="8" key="1">
    <citation type="journal article" date="2024" name="Antonie Van Leeuwenhoek">
        <title>Bradyrhizobium ontarionense sp. nov., a novel bacterial symbiont isolated from Aeschynomene indica (Indian jointvetch), harbours photosynthesis, nitrogen fixation and nitrous oxide (N2O) reductase genes.</title>
        <authorList>
            <person name="Bromfield E.S.P."/>
            <person name="Cloutier S."/>
        </authorList>
    </citation>
    <scope>NUCLEOTIDE SEQUENCE</scope>
    <source>
        <strain evidence="8">A19</strain>
    </source>
</reference>
<evidence type="ECO:0000256" key="4">
    <source>
        <dbReference type="ARBA" id="ARBA00022989"/>
    </source>
</evidence>
<keyword evidence="3" id="KW-0864">Zinc transport</keyword>
<dbReference type="SUPFAM" id="SSF161111">
    <property type="entry name" value="Cation efflux protein transmembrane domain-like"/>
    <property type="match status" value="1"/>
</dbReference>
<comment type="subcellular location">
    <subcellularLocation>
        <location evidence="1">Membrane</location>
        <topology evidence="1">Multi-pass membrane protein</topology>
    </subcellularLocation>
</comment>
<name>A0ABY3R316_9BRAD</name>
<dbReference type="Pfam" id="PF01545">
    <property type="entry name" value="Cation_efflux"/>
    <property type="match status" value="1"/>
</dbReference>
<keyword evidence="3" id="KW-0813">Transport</keyword>
<keyword evidence="5 6" id="KW-0472">Membrane</keyword>
<feature type="transmembrane region" description="Helical" evidence="6">
    <location>
        <begin position="113"/>
        <end position="133"/>
    </location>
</feature>
<proteinExistence type="predicted"/>
<evidence type="ECO:0000256" key="1">
    <source>
        <dbReference type="ARBA" id="ARBA00004141"/>
    </source>
</evidence>
<accession>A0ABY3R316</accession>
<dbReference type="EMBL" id="CP088156">
    <property type="protein sequence ID" value="UFZ01442.1"/>
    <property type="molecule type" value="Genomic_DNA"/>
</dbReference>
<dbReference type="InterPro" id="IPR027469">
    <property type="entry name" value="Cation_efflux_TMD_sf"/>
</dbReference>
<sequence length="242" mass="24783">MPDIKTADDGCSNGDCCAPPPLTLPPKATAGGDGCCAGALDQSVSTYRRALWIVFAINALMFAIEIGAGLKAGSAALQADALDFLGDAANYAISLLVIGMSLRARAGAALVKGVSMGMLGTWVLAVTAWHAWHQTLPEAVTMGSVGIAALLANAASFAVLWRHRGGDANMHSAWICTRNDVLGNCAVLLAAAGVFGTSTGWPDLIVSTIMAGLGLQGALVVIRRASAEWGRAAWPAPVQGVR</sequence>
<dbReference type="InterPro" id="IPR058533">
    <property type="entry name" value="Cation_efflux_TM"/>
</dbReference>
<feature type="transmembrane region" description="Helical" evidence="6">
    <location>
        <begin position="181"/>
        <end position="198"/>
    </location>
</feature>
<dbReference type="PANTHER" id="PTHR11562">
    <property type="entry name" value="CATION EFFLUX PROTEIN/ ZINC TRANSPORTER"/>
    <property type="match status" value="1"/>
</dbReference>
<feature type="transmembrane region" description="Helical" evidence="6">
    <location>
        <begin position="50"/>
        <end position="68"/>
    </location>
</feature>
<evidence type="ECO:0000256" key="6">
    <source>
        <dbReference type="SAM" id="Phobius"/>
    </source>
</evidence>
<keyword evidence="2 6" id="KW-0812">Transmembrane</keyword>